<dbReference type="InterPro" id="IPR015422">
    <property type="entry name" value="PyrdxlP-dep_Trfase_small"/>
</dbReference>
<keyword evidence="5" id="KW-1185">Reference proteome</keyword>
<comment type="similarity">
    <text evidence="3">Belongs to the DegT/DnrJ/EryC1 family.</text>
</comment>
<dbReference type="Proteomes" id="UP000279029">
    <property type="component" value="Chromosome"/>
</dbReference>
<dbReference type="KEGG" id="cbar:PATL70BA_2640"/>
<dbReference type="EC" id="2.6.1.102" evidence="4"/>
<dbReference type="NCBIfam" id="TIGR04181">
    <property type="entry name" value="NHT_00031"/>
    <property type="match status" value="1"/>
</dbReference>
<dbReference type="Gene3D" id="3.40.640.10">
    <property type="entry name" value="Type I PLP-dependent aspartate aminotransferase-like (Major domain)"/>
    <property type="match status" value="1"/>
</dbReference>
<keyword evidence="4" id="KW-0032">Aminotransferase</keyword>
<evidence type="ECO:0000256" key="2">
    <source>
        <dbReference type="PIRSR" id="PIRSR000390-2"/>
    </source>
</evidence>
<reference evidence="4 5" key="1">
    <citation type="submission" date="2018-09" db="EMBL/GenBank/DDBJ databases">
        <authorList>
            <person name="Postec A."/>
        </authorList>
    </citation>
    <scope>NUCLEOTIDE SEQUENCE [LARGE SCALE GENOMIC DNA]</scope>
    <source>
        <strain evidence="4">70B-A</strain>
    </source>
</reference>
<organism evidence="4 5">
    <name type="scientific">Petrocella atlantisensis</name>
    <dbReference type="NCBI Taxonomy" id="2173034"/>
    <lineage>
        <taxon>Bacteria</taxon>
        <taxon>Bacillati</taxon>
        <taxon>Bacillota</taxon>
        <taxon>Clostridia</taxon>
        <taxon>Lachnospirales</taxon>
        <taxon>Vallitaleaceae</taxon>
        <taxon>Petrocella</taxon>
    </lineage>
</organism>
<evidence type="ECO:0000256" key="1">
    <source>
        <dbReference type="PIRSR" id="PIRSR000390-1"/>
    </source>
</evidence>
<protein>
    <submittedName>
        <fullName evidence="4">GDP-perosamine synthase</fullName>
        <ecNumber evidence="4">2.6.1.102</ecNumber>
    </submittedName>
</protein>
<dbReference type="Pfam" id="PF01041">
    <property type="entry name" value="DegT_DnrJ_EryC1"/>
    <property type="match status" value="1"/>
</dbReference>
<dbReference type="EMBL" id="LR130778">
    <property type="protein sequence ID" value="VDN48542.1"/>
    <property type="molecule type" value="Genomic_DNA"/>
</dbReference>
<dbReference type="InterPro" id="IPR015424">
    <property type="entry name" value="PyrdxlP-dep_Trfase"/>
</dbReference>
<feature type="modified residue" description="N6-(pyridoxal phosphate)lysine" evidence="2">
    <location>
        <position position="204"/>
    </location>
</feature>
<dbReference type="AlphaFoldDB" id="A0A3P7S1I4"/>
<dbReference type="InterPro" id="IPR000653">
    <property type="entry name" value="DegT/StrS_aminotransferase"/>
</dbReference>
<sequence>MDNIIPLSVPNLKGNELKYVTHAIETEWVSSIGKYIIEFEEKIAKYVNSKGAVACQNGTSGLHIALKVCEVLSGDEVIVPTLTFIAAVNPIKYCGAEPIFMDCDDSLTLDIRKLTDFCDNECHFFEGKLINNLTKRTIKAIVVVHVFGNMANMVEIINLAKKYNLKVIEDATEALGSYYISGDYKGRHAGTMGTIGVYSFNGNKIITTGGGGMVVSNDEIILKRIRHLTTQAKSDDLYYTHDEIGYNYRMTNIQAALGLAQLEQIEKFIDIKRSNYELYKEKIKMIDGLSLFEFNKEIRSNYWFYGLIIDSKYPLHRDRLIEFLALKSIQSRPLWGLIHEQLPYQNNQYYKIEVAKRYAKTLINIPCSSNLKSEEVNYVSDCLKSQV</sequence>
<dbReference type="OrthoDB" id="9810913at2"/>
<feature type="active site" description="Proton acceptor" evidence="1">
    <location>
        <position position="204"/>
    </location>
</feature>
<name>A0A3P7S1I4_9FIRM</name>
<evidence type="ECO:0000256" key="3">
    <source>
        <dbReference type="RuleBase" id="RU004508"/>
    </source>
</evidence>
<dbReference type="GO" id="GO:0030170">
    <property type="term" value="F:pyridoxal phosphate binding"/>
    <property type="evidence" value="ECO:0007669"/>
    <property type="project" value="TreeGrafter"/>
</dbReference>
<dbReference type="GO" id="GO:0000271">
    <property type="term" value="P:polysaccharide biosynthetic process"/>
    <property type="evidence" value="ECO:0007669"/>
    <property type="project" value="TreeGrafter"/>
</dbReference>
<keyword evidence="4" id="KW-0808">Transferase</keyword>
<evidence type="ECO:0000313" key="5">
    <source>
        <dbReference type="Proteomes" id="UP000279029"/>
    </source>
</evidence>
<gene>
    <name evidence="4" type="primary">perA</name>
    <name evidence="4" type="ORF">PATL70BA_2640</name>
</gene>
<dbReference type="Gene3D" id="3.90.1150.10">
    <property type="entry name" value="Aspartate Aminotransferase, domain 1"/>
    <property type="match status" value="1"/>
</dbReference>
<dbReference type="CDD" id="cd00616">
    <property type="entry name" value="AHBA_syn"/>
    <property type="match status" value="1"/>
</dbReference>
<dbReference type="PIRSF" id="PIRSF000390">
    <property type="entry name" value="PLP_StrS"/>
    <property type="match status" value="1"/>
</dbReference>
<dbReference type="InterPro" id="IPR015421">
    <property type="entry name" value="PyrdxlP-dep_Trfase_major"/>
</dbReference>
<dbReference type="SUPFAM" id="SSF53383">
    <property type="entry name" value="PLP-dependent transferases"/>
    <property type="match status" value="1"/>
</dbReference>
<dbReference type="RefSeq" id="WP_125137662.1">
    <property type="nucleotide sequence ID" value="NZ_LR130778.1"/>
</dbReference>
<proteinExistence type="inferred from homology"/>
<dbReference type="PANTHER" id="PTHR30244:SF30">
    <property type="entry name" value="BLR5990 PROTEIN"/>
    <property type="match status" value="1"/>
</dbReference>
<dbReference type="InterPro" id="IPR026385">
    <property type="entry name" value="LegC-like"/>
</dbReference>
<accession>A0A3P7S1I4</accession>
<keyword evidence="2 3" id="KW-0663">Pyridoxal phosphate</keyword>
<evidence type="ECO:0000313" key="4">
    <source>
        <dbReference type="EMBL" id="VDN48542.1"/>
    </source>
</evidence>
<dbReference type="GO" id="GO:0102933">
    <property type="term" value="F:GDP-4-dehydro-6-deoxy-D-mannose-4-aminotransferase activity"/>
    <property type="evidence" value="ECO:0007669"/>
    <property type="project" value="UniProtKB-EC"/>
</dbReference>
<dbReference type="PANTHER" id="PTHR30244">
    <property type="entry name" value="TRANSAMINASE"/>
    <property type="match status" value="1"/>
</dbReference>